<dbReference type="Pfam" id="PF03796">
    <property type="entry name" value="DnaB_C"/>
    <property type="match status" value="1"/>
</dbReference>
<dbReference type="InterPro" id="IPR027417">
    <property type="entry name" value="P-loop_NTPase"/>
</dbReference>
<dbReference type="PANTHER" id="PTHR30153">
    <property type="entry name" value="REPLICATIVE DNA HELICASE DNAB"/>
    <property type="match status" value="1"/>
</dbReference>
<organism evidence="2">
    <name type="scientific">marine metagenome</name>
    <dbReference type="NCBI Taxonomy" id="408172"/>
    <lineage>
        <taxon>unclassified sequences</taxon>
        <taxon>metagenomes</taxon>
        <taxon>ecological metagenomes</taxon>
    </lineage>
</organism>
<dbReference type="AlphaFoldDB" id="A0A382DDD9"/>
<dbReference type="EMBL" id="UINC01038733">
    <property type="protein sequence ID" value="SVB36169.1"/>
    <property type="molecule type" value="Genomic_DNA"/>
</dbReference>
<dbReference type="GO" id="GO:0005524">
    <property type="term" value="F:ATP binding"/>
    <property type="evidence" value="ECO:0007669"/>
    <property type="project" value="InterPro"/>
</dbReference>
<evidence type="ECO:0000259" key="1">
    <source>
        <dbReference type="PROSITE" id="PS51199"/>
    </source>
</evidence>
<dbReference type="GO" id="GO:0005829">
    <property type="term" value="C:cytosol"/>
    <property type="evidence" value="ECO:0007669"/>
    <property type="project" value="TreeGrafter"/>
</dbReference>
<feature type="domain" description="SF4 helicase" evidence="1">
    <location>
        <begin position="1"/>
        <end position="249"/>
    </location>
</feature>
<dbReference type="GO" id="GO:0003678">
    <property type="term" value="F:DNA helicase activity"/>
    <property type="evidence" value="ECO:0007669"/>
    <property type="project" value="InterPro"/>
</dbReference>
<dbReference type="Gene3D" id="3.40.50.300">
    <property type="entry name" value="P-loop containing nucleotide triphosphate hydrolases"/>
    <property type="match status" value="1"/>
</dbReference>
<dbReference type="PANTHER" id="PTHR30153:SF2">
    <property type="entry name" value="REPLICATIVE DNA HELICASE"/>
    <property type="match status" value="1"/>
</dbReference>
<proteinExistence type="predicted"/>
<dbReference type="PROSITE" id="PS51199">
    <property type="entry name" value="SF4_HELICASE"/>
    <property type="match status" value="1"/>
</dbReference>
<accession>A0A382DDD9</accession>
<dbReference type="SUPFAM" id="SSF52540">
    <property type="entry name" value="P-loop containing nucleoside triphosphate hydrolases"/>
    <property type="match status" value="1"/>
</dbReference>
<dbReference type="GO" id="GO:0006260">
    <property type="term" value="P:DNA replication"/>
    <property type="evidence" value="ECO:0007669"/>
    <property type="project" value="InterPro"/>
</dbReference>
<dbReference type="InterPro" id="IPR007694">
    <property type="entry name" value="DNA_helicase_DnaB-like_C"/>
</dbReference>
<feature type="non-terminal residue" evidence="2">
    <location>
        <position position="1"/>
    </location>
</feature>
<sequence length="277" mass="31189">GGLPNKTLNVCLAGTGVGKSLFMCHVAASTLMQGKNVLYITLEMAEKKIAERIDANLMNITMTDLHDLPRRMFESRIEKIQKKTQGKLIIKEYPTASAHCGHFRSLHNELLLKKSFKPDIIFVDYLNICASQRFRYGSNVNSYTYIKGIAEEMRGLAVELNVPFVSATQTTRQGFTSTDIGLEDTSESFGLPATADLMFALISTEELETLDQMLVKQLKNRYNDPTVNRRFIIGVERAKMKLFDVSVTAQKELVDTGQVEDDELGLEAEDRFKDFKV</sequence>
<reference evidence="2" key="1">
    <citation type="submission" date="2018-05" db="EMBL/GenBank/DDBJ databases">
        <authorList>
            <person name="Lanie J.A."/>
            <person name="Ng W.-L."/>
            <person name="Kazmierczak K.M."/>
            <person name="Andrzejewski T.M."/>
            <person name="Davidsen T.M."/>
            <person name="Wayne K.J."/>
            <person name="Tettelin H."/>
            <person name="Glass J.I."/>
            <person name="Rusch D."/>
            <person name="Podicherti R."/>
            <person name="Tsui H.-C.T."/>
            <person name="Winkler M.E."/>
        </authorList>
    </citation>
    <scope>NUCLEOTIDE SEQUENCE</scope>
</reference>
<name>A0A382DDD9_9ZZZZ</name>
<evidence type="ECO:0000313" key="2">
    <source>
        <dbReference type="EMBL" id="SVB36169.1"/>
    </source>
</evidence>
<protein>
    <recommendedName>
        <fullName evidence="1">SF4 helicase domain-containing protein</fullName>
    </recommendedName>
</protein>
<gene>
    <name evidence="2" type="ORF">METZ01_LOCUS189023</name>
</gene>